<gene>
    <name evidence="1" type="ORF">R1flu_022196</name>
</gene>
<name>A0ABD1ZRK2_9MARC</name>
<sequence>MAWFCVRDNHPFTAPQQGTVGDEHFAFNSCAPGEERGLLDPDLVAGECLHLPLGRVPDSHTLVRTLGSCHLKDRRPVAGLLHLSAGPETELRMVEAVSEIFLFFNGRDRLCALSVNPAEPVSL</sequence>
<reference evidence="1 2" key="1">
    <citation type="submission" date="2024-09" db="EMBL/GenBank/DDBJ databases">
        <title>Chromosome-scale assembly of Riccia fluitans.</title>
        <authorList>
            <person name="Paukszto L."/>
            <person name="Sawicki J."/>
            <person name="Karawczyk K."/>
            <person name="Piernik-Szablinska J."/>
            <person name="Szczecinska M."/>
            <person name="Mazdziarz M."/>
        </authorList>
    </citation>
    <scope>NUCLEOTIDE SEQUENCE [LARGE SCALE GENOMIC DNA]</scope>
    <source>
        <strain evidence="1">Rf_01</strain>
        <tissue evidence="1">Aerial parts of the thallus</tissue>
    </source>
</reference>
<keyword evidence="2" id="KW-1185">Reference proteome</keyword>
<organism evidence="1 2">
    <name type="scientific">Riccia fluitans</name>
    <dbReference type="NCBI Taxonomy" id="41844"/>
    <lineage>
        <taxon>Eukaryota</taxon>
        <taxon>Viridiplantae</taxon>
        <taxon>Streptophyta</taxon>
        <taxon>Embryophyta</taxon>
        <taxon>Marchantiophyta</taxon>
        <taxon>Marchantiopsida</taxon>
        <taxon>Marchantiidae</taxon>
        <taxon>Marchantiales</taxon>
        <taxon>Ricciaceae</taxon>
        <taxon>Riccia</taxon>
    </lineage>
</organism>
<comment type="caution">
    <text evidence="1">The sequence shown here is derived from an EMBL/GenBank/DDBJ whole genome shotgun (WGS) entry which is preliminary data.</text>
</comment>
<dbReference type="AlphaFoldDB" id="A0ABD1ZRK2"/>
<accession>A0ABD1ZRK2</accession>
<dbReference type="Proteomes" id="UP001605036">
    <property type="component" value="Unassembled WGS sequence"/>
</dbReference>
<protein>
    <submittedName>
        <fullName evidence="1">Uncharacterized protein</fullName>
    </submittedName>
</protein>
<evidence type="ECO:0000313" key="2">
    <source>
        <dbReference type="Proteomes" id="UP001605036"/>
    </source>
</evidence>
<evidence type="ECO:0000313" key="1">
    <source>
        <dbReference type="EMBL" id="KAL2654068.1"/>
    </source>
</evidence>
<dbReference type="EMBL" id="JBHFFA010000001">
    <property type="protein sequence ID" value="KAL2654068.1"/>
    <property type="molecule type" value="Genomic_DNA"/>
</dbReference>
<proteinExistence type="predicted"/>